<evidence type="ECO:0000256" key="6">
    <source>
        <dbReference type="ARBA" id="ARBA00023277"/>
    </source>
</evidence>
<dbReference type="GO" id="GO:0005829">
    <property type="term" value="C:cytosol"/>
    <property type="evidence" value="ECO:0007669"/>
    <property type="project" value="TreeGrafter"/>
</dbReference>
<dbReference type="GeneID" id="92813123"/>
<organism evidence="12 15">
    <name type="scientific">Actinotignum timonense</name>
    <dbReference type="NCBI Taxonomy" id="1870995"/>
    <lineage>
        <taxon>Bacteria</taxon>
        <taxon>Bacillati</taxon>
        <taxon>Actinomycetota</taxon>
        <taxon>Actinomycetes</taxon>
        <taxon>Actinomycetales</taxon>
        <taxon>Actinomycetaceae</taxon>
        <taxon>Actinotignum</taxon>
    </lineage>
</organism>
<evidence type="ECO:0000256" key="9">
    <source>
        <dbReference type="PIRSR" id="PIRSR617736-1"/>
    </source>
</evidence>
<keyword evidence="7 11" id="KW-0326">Glycosidase</keyword>
<evidence type="ECO:0000313" key="14">
    <source>
        <dbReference type="Proteomes" id="UP001284901"/>
    </source>
</evidence>
<comment type="similarity">
    <text evidence="2 11">Belongs to the glycosyl hydrolase 1 family.</text>
</comment>
<dbReference type="GO" id="GO:0008422">
    <property type="term" value="F:beta-glucosidase activity"/>
    <property type="evidence" value="ECO:0007669"/>
    <property type="project" value="UniProtKB-EC"/>
</dbReference>
<gene>
    <name evidence="12" type="ORF">R6G74_09100</name>
    <name evidence="13" type="ORF">R6P33_07940</name>
</gene>
<feature type="active site" description="Nucleophile" evidence="9">
    <location>
        <position position="375"/>
    </location>
</feature>
<dbReference type="GO" id="GO:0030245">
    <property type="term" value="P:cellulose catabolic process"/>
    <property type="evidence" value="ECO:0007669"/>
    <property type="project" value="UniProtKB-KW"/>
</dbReference>
<dbReference type="Pfam" id="PF00232">
    <property type="entry name" value="Glyco_hydro_1"/>
    <property type="match status" value="1"/>
</dbReference>
<feature type="active site" description="Proton donor" evidence="9">
    <location>
        <position position="168"/>
    </location>
</feature>
<dbReference type="Proteomes" id="UP001284901">
    <property type="component" value="Unassembled WGS sequence"/>
</dbReference>
<evidence type="ECO:0000256" key="3">
    <source>
        <dbReference type="ARBA" id="ARBA00012744"/>
    </source>
</evidence>
<reference evidence="12 14" key="1">
    <citation type="submission" date="2023-10" db="EMBL/GenBank/DDBJ databases">
        <title>Whole Genome based description of the genera Actinobaculum and Actinotignum reveals a complex phylogenetic relationship within the species included in the genus Actinotignum.</title>
        <authorList>
            <person name="Jensen C.S."/>
            <person name="Dargis R."/>
            <person name="Kemp M."/>
            <person name="Christensen J.J."/>
        </authorList>
    </citation>
    <scope>NUCLEOTIDE SEQUENCE</scope>
    <source>
        <strain evidence="13 14">SLA_B089</strain>
        <strain evidence="12">SLA_B245</strain>
    </source>
</reference>
<dbReference type="AlphaFoldDB" id="A0AAW9HN86"/>
<dbReference type="InterPro" id="IPR017853">
    <property type="entry name" value="GH"/>
</dbReference>
<feature type="binding site" evidence="10">
    <location>
        <position position="22"/>
    </location>
    <ligand>
        <name>substrate</name>
    </ligand>
</feature>
<protein>
    <recommendedName>
        <fullName evidence="3 11">Beta-glucosidase</fullName>
        <ecNumber evidence="3 11">3.2.1.21</ecNumber>
    </recommendedName>
</protein>
<keyword evidence="6" id="KW-0119">Carbohydrate metabolism</keyword>
<evidence type="ECO:0000256" key="1">
    <source>
        <dbReference type="ARBA" id="ARBA00000448"/>
    </source>
</evidence>
<name>A0AAW9HN86_9ACTO</name>
<evidence type="ECO:0000256" key="4">
    <source>
        <dbReference type="ARBA" id="ARBA00022801"/>
    </source>
</evidence>
<dbReference type="PANTHER" id="PTHR10353">
    <property type="entry name" value="GLYCOSYL HYDROLASE"/>
    <property type="match status" value="1"/>
</dbReference>
<feature type="binding site" evidence="10">
    <location>
        <position position="167"/>
    </location>
    <ligand>
        <name>substrate</name>
    </ligand>
</feature>
<dbReference type="FunFam" id="3.20.20.80:FF:000004">
    <property type="entry name" value="Beta-glucosidase 6-phospho-beta-glucosidase"/>
    <property type="match status" value="1"/>
</dbReference>
<evidence type="ECO:0000256" key="11">
    <source>
        <dbReference type="RuleBase" id="RU361175"/>
    </source>
</evidence>
<comment type="catalytic activity">
    <reaction evidence="1 11">
        <text>Hydrolysis of terminal, non-reducing beta-D-glucosyl residues with release of beta-D-glucose.</text>
        <dbReference type="EC" id="3.2.1.21"/>
    </reaction>
</comment>
<dbReference type="SUPFAM" id="SSF51445">
    <property type="entry name" value="(Trans)glycosidases"/>
    <property type="match status" value="1"/>
</dbReference>
<evidence type="ECO:0000256" key="10">
    <source>
        <dbReference type="PIRSR" id="PIRSR617736-2"/>
    </source>
</evidence>
<dbReference type="NCBIfam" id="TIGR03356">
    <property type="entry name" value="BGL"/>
    <property type="match status" value="1"/>
</dbReference>
<dbReference type="EMBL" id="JAWNFV010000027">
    <property type="protein sequence ID" value="MDY5141461.1"/>
    <property type="molecule type" value="Genomic_DNA"/>
</dbReference>
<dbReference type="PRINTS" id="PR00131">
    <property type="entry name" value="GLHYDRLASE1"/>
</dbReference>
<dbReference type="EC" id="3.2.1.21" evidence="3 11"/>
<keyword evidence="14" id="KW-1185">Reference proteome</keyword>
<evidence type="ECO:0000256" key="5">
    <source>
        <dbReference type="ARBA" id="ARBA00023001"/>
    </source>
</evidence>
<keyword evidence="8" id="KW-0624">Polysaccharide degradation</keyword>
<dbReference type="InterPro" id="IPR033132">
    <property type="entry name" value="GH_1_N_CS"/>
</dbReference>
<proteinExistence type="inferred from homology"/>
<dbReference type="Gene3D" id="3.20.20.80">
    <property type="entry name" value="Glycosidases"/>
    <property type="match status" value="1"/>
</dbReference>
<keyword evidence="5" id="KW-0136">Cellulose degradation</keyword>
<comment type="caution">
    <text evidence="12">The sequence shown here is derived from an EMBL/GenBank/DDBJ whole genome shotgun (WGS) entry which is preliminary data.</text>
</comment>
<dbReference type="PROSITE" id="PS00653">
    <property type="entry name" value="GLYCOSYL_HYDROL_F1_2"/>
    <property type="match status" value="1"/>
</dbReference>
<feature type="binding site" evidence="10">
    <location>
        <position position="423"/>
    </location>
    <ligand>
        <name>substrate</name>
    </ligand>
</feature>
<accession>A0AAW9HN86</accession>
<evidence type="ECO:0000256" key="2">
    <source>
        <dbReference type="ARBA" id="ARBA00010838"/>
    </source>
</evidence>
<evidence type="ECO:0000256" key="8">
    <source>
        <dbReference type="ARBA" id="ARBA00023326"/>
    </source>
</evidence>
<keyword evidence="4 11" id="KW-0378">Hydrolase</keyword>
<dbReference type="InterPro" id="IPR001360">
    <property type="entry name" value="Glyco_hydro_1"/>
</dbReference>
<dbReference type="Proteomes" id="UP001288320">
    <property type="component" value="Unassembled WGS sequence"/>
</dbReference>
<dbReference type="EMBL" id="JAWNFY010000023">
    <property type="protein sequence ID" value="MDY5146943.1"/>
    <property type="molecule type" value="Genomic_DNA"/>
</dbReference>
<dbReference type="InterPro" id="IPR017736">
    <property type="entry name" value="Glyco_hydro_1_beta-glucosidase"/>
</dbReference>
<feature type="binding site" evidence="10">
    <location>
        <position position="300"/>
    </location>
    <ligand>
        <name>substrate</name>
    </ligand>
</feature>
<evidence type="ECO:0000313" key="13">
    <source>
        <dbReference type="EMBL" id="MDY5146943.1"/>
    </source>
</evidence>
<feature type="binding site" evidence="10">
    <location>
        <position position="123"/>
    </location>
    <ligand>
        <name>substrate</name>
    </ligand>
</feature>
<evidence type="ECO:0000313" key="15">
    <source>
        <dbReference type="Proteomes" id="UP001288320"/>
    </source>
</evidence>
<dbReference type="RefSeq" id="WP_087070269.1">
    <property type="nucleotide sequence ID" value="NZ_CAUPFC010000010.1"/>
</dbReference>
<feature type="binding site" evidence="10">
    <location>
        <begin position="430"/>
        <end position="431"/>
    </location>
    <ligand>
        <name>substrate</name>
    </ligand>
</feature>
<evidence type="ECO:0000256" key="7">
    <source>
        <dbReference type="ARBA" id="ARBA00023295"/>
    </source>
</evidence>
<evidence type="ECO:0000313" key="12">
    <source>
        <dbReference type="EMBL" id="MDY5141461.1"/>
    </source>
</evidence>
<sequence>MSQETMQFPSDFVWGTATASYQIEGGVHEGGRGPSIWDTFSHTPGKIHSGDTGDTACDHYHRWQEDIGIIDWLGVGAYRLSIAWPRIMPTEMGGVNQAGLDFYGKIIDALNARNIKPVVTLYHWDLPQYLQDKGGWASRDTAFAFQEYARVLAREFAGRVSVWTTLNEPWCSAYLGYAAGVHAPGIQDPQQAMQAVHHLNLAHGLAAMAIREECGADAQISVTLNLHVVLPDDPTNPSSHEAAQQIRLLGNEAFLGPMLEGTYPPELVELTSRDVRWDFIHDGDLALINQPLDVLGVNYYNPTKVRMAPEGAVPERHDGHDPSGKSPWVSADRVEFLELPGEKTEMGWPIDATGLTELLLELSERYPDLPLMVTENGMADADPNEVTGGQIDDPKRISYLRDHIAAVHAAIEQGADVRGYFVWSLLDNFEWSYGYTKRFGIVHVNYTTLERTPKASAHWYRKLIQSGRIPA</sequence>
<dbReference type="PANTHER" id="PTHR10353:SF36">
    <property type="entry name" value="LP05116P"/>
    <property type="match status" value="1"/>
</dbReference>